<evidence type="ECO:0000256" key="1">
    <source>
        <dbReference type="SAM" id="Phobius"/>
    </source>
</evidence>
<comment type="caution">
    <text evidence="2">The sequence shown here is derived from an EMBL/GenBank/DDBJ whole genome shotgun (WGS) entry which is preliminary data.</text>
</comment>
<protein>
    <submittedName>
        <fullName evidence="2">Uncharacterized protein</fullName>
    </submittedName>
</protein>
<keyword evidence="3" id="KW-1185">Reference proteome</keyword>
<dbReference type="AlphaFoldDB" id="A0AAD7ZUI2"/>
<feature type="non-terminal residue" evidence="2">
    <location>
        <position position="85"/>
    </location>
</feature>
<keyword evidence="1" id="KW-1133">Transmembrane helix</keyword>
<sequence>METMLKSSTNVCRLTWCTCMTLVFVSYFIIFWRNVHILDSPYFENGLQYLNVVYEISIKFLQLIFEMRNQVDWEGDIFNLHGHGP</sequence>
<proteinExistence type="predicted"/>
<reference evidence="2" key="2">
    <citation type="submission" date="2023-05" db="EMBL/GenBank/DDBJ databases">
        <authorList>
            <person name="Fouks B."/>
        </authorList>
    </citation>
    <scope>NUCLEOTIDE SEQUENCE</scope>
    <source>
        <strain evidence="2">Stay&amp;Tobe</strain>
        <tissue evidence="2">Testes</tissue>
    </source>
</reference>
<reference evidence="2" key="1">
    <citation type="journal article" date="2023" name="IScience">
        <title>Live-bearing cockroach genome reveals convergent evolutionary mechanisms linked to viviparity in insects and beyond.</title>
        <authorList>
            <person name="Fouks B."/>
            <person name="Harrison M.C."/>
            <person name="Mikhailova A.A."/>
            <person name="Marchal E."/>
            <person name="English S."/>
            <person name="Carruthers M."/>
            <person name="Jennings E.C."/>
            <person name="Chiamaka E.L."/>
            <person name="Frigard R.A."/>
            <person name="Pippel M."/>
            <person name="Attardo G.M."/>
            <person name="Benoit J.B."/>
            <person name="Bornberg-Bauer E."/>
            <person name="Tobe S.S."/>
        </authorList>
    </citation>
    <scope>NUCLEOTIDE SEQUENCE</scope>
    <source>
        <strain evidence="2">Stay&amp;Tobe</strain>
    </source>
</reference>
<keyword evidence="1" id="KW-0812">Transmembrane</keyword>
<dbReference type="EMBL" id="JASPKZ010006827">
    <property type="protein sequence ID" value="KAJ9586890.1"/>
    <property type="molecule type" value="Genomic_DNA"/>
</dbReference>
<accession>A0AAD7ZUI2</accession>
<evidence type="ECO:0000313" key="3">
    <source>
        <dbReference type="Proteomes" id="UP001233999"/>
    </source>
</evidence>
<keyword evidence="1" id="KW-0472">Membrane</keyword>
<name>A0AAD7ZUI2_DIPPU</name>
<evidence type="ECO:0000313" key="2">
    <source>
        <dbReference type="EMBL" id="KAJ9586890.1"/>
    </source>
</evidence>
<feature type="transmembrane region" description="Helical" evidence="1">
    <location>
        <begin position="12"/>
        <end position="32"/>
    </location>
</feature>
<feature type="non-terminal residue" evidence="2">
    <location>
        <position position="1"/>
    </location>
</feature>
<dbReference type="Proteomes" id="UP001233999">
    <property type="component" value="Unassembled WGS sequence"/>
</dbReference>
<organism evidence="2 3">
    <name type="scientific">Diploptera punctata</name>
    <name type="common">Pacific beetle cockroach</name>
    <dbReference type="NCBI Taxonomy" id="6984"/>
    <lineage>
        <taxon>Eukaryota</taxon>
        <taxon>Metazoa</taxon>
        <taxon>Ecdysozoa</taxon>
        <taxon>Arthropoda</taxon>
        <taxon>Hexapoda</taxon>
        <taxon>Insecta</taxon>
        <taxon>Pterygota</taxon>
        <taxon>Neoptera</taxon>
        <taxon>Polyneoptera</taxon>
        <taxon>Dictyoptera</taxon>
        <taxon>Blattodea</taxon>
        <taxon>Blaberoidea</taxon>
        <taxon>Blaberidae</taxon>
        <taxon>Diplopterinae</taxon>
        <taxon>Diploptera</taxon>
    </lineage>
</organism>
<gene>
    <name evidence="2" type="ORF">L9F63_019508</name>
</gene>